<keyword evidence="1" id="KW-0472">Membrane</keyword>
<dbReference type="EMBL" id="WNKY01000001">
    <property type="protein sequence ID" value="MTV36228.1"/>
    <property type="molecule type" value="Genomic_DNA"/>
</dbReference>
<feature type="transmembrane region" description="Helical" evidence="1">
    <location>
        <begin position="161"/>
        <end position="181"/>
    </location>
</feature>
<organism evidence="2 3">
    <name type="scientific">Duganella radicis</name>
    <dbReference type="NCBI Taxonomy" id="551988"/>
    <lineage>
        <taxon>Bacteria</taxon>
        <taxon>Pseudomonadati</taxon>
        <taxon>Pseudomonadota</taxon>
        <taxon>Betaproteobacteria</taxon>
        <taxon>Burkholderiales</taxon>
        <taxon>Oxalobacteraceae</taxon>
        <taxon>Telluria group</taxon>
        <taxon>Duganella</taxon>
    </lineage>
</organism>
<evidence type="ECO:0000313" key="2">
    <source>
        <dbReference type="EMBL" id="MTV36228.1"/>
    </source>
</evidence>
<comment type="caution">
    <text evidence="2">The sequence shown here is derived from an EMBL/GenBank/DDBJ whole genome shotgun (WGS) entry which is preliminary data.</text>
</comment>
<dbReference type="OrthoDB" id="6059252at2"/>
<dbReference type="AlphaFoldDB" id="A0A6L6PB18"/>
<dbReference type="Pfam" id="PF06532">
    <property type="entry name" value="NrsF"/>
    <property type="match status" value="1"/>
</dbReference>
<name>A0A6L6PB18_9BURK</name>
<dbReference type="Proteomes" id="UP000475582">
    <property type="component" value="Unassembled WGS sequence"/>
</dbReference>
<dbReference type="InterPro" id="IPR009495">
    <property type="entry name" value="NrsF"/>
</dbReference>
<dbReference type="RefSeq" id="WP_155461574.1">
    <property type="nucleotide sequence ID" value="NZ_WNKY01000001.1"/>
</dbReference>
<feature type="transmembrane region" description="Helical" evidence="1">
    <location>
        <begin position="61"/>
        <end position="80"/>
    </location>
</feature>
<feature type="transmembrane region" description="Helical" evidence="1">
    <location>
        <begin position="128"/>
        <end position="149"/>
    </location>
</feature>
<keyword evidence="3" id="KW-1185">Reference proteome</keyword>
<feature type="transmembrane region" description="Helical" evidence="1">
    <location>
        <begin position="28"/>
        <end position="49"/>
    </location>
</feature>
<gene>
    <name evidence="2" type="ORF">GM676_01365</name>
</gene>
<feature type="transmembrane region" description="Helical" evidence="1">
    <location>
        <begin position="187"/>
        <end position="209"/>
    </location>
</feature>
<sequence length="215" mass="22445">MKTDDLIDMLSTGPDAGAATRPQAARALLLPVLGGLLASGALMVVLLGVRRNLLEELTWPAFWGKLVFSLALAAAGWLAAKRLSAPGARTGVLPFYLGVPVLAVWIAAGVALSNAAPEARADLFWGATWRYCPLLIALISLPMLAAVLNVMRKRAPTRPRLAGAAAGLAAGAAAAVVYCLHCPELSIVFVGFWYLIGMLIPTALGALVGPRVLAW</sequence>
<accession>A0A6L6PB18</accession>
<evidence type="ECO:0000256" key="1">
    <source>
        <dbReference type="SAM" id="Phobius"/>
    </source>
</evidence>
<protein>
    <submittedName>
        <fullName evidence="2">DUF1109 family protein</fullName>
    </submittedName>
</protein>
<proteinExistence type="predicted"/>
<keyword evidence="1" id="KW-1133">Transmembrane helix</keyword>
<feature type="transmembrane region" description="Helical" evidence="1">
    <location>
        <begin position="92"/>
        <end position="116"/>
    </location>
</feature>
<keyword evidence="1" id="KW-0812">Transmembrane</keyword>
<reference evidence="2 3" key="1">
    <citation type="submission" date="2019-11" db="EMBL/GenBank/DDBJ databases">
        <title>Type strains purchased from KCTC, JCM and DSMZ.</title>
        <authorList>
            <person name="Lu H."/>
        </authorList>
    </citation>
    <scope>NUCLEOTIDE SEQUENCE [LARGE SCALE GENOMIC DNA]</scope>
    <source>
        <strain evidence="2 3">KCTC 22382</strain>
    </source>
</reference>
<evidence type="ECO:0000313" key="3">
    <source>
        <dbReference type="Proteomes" id="UP000475582"/>
    </source>
</evidence>